<dbReference type="InterPro" id="IPR034641">
    <property type="entry name" value="RGL11"/>
</dbReference>
<comment type="caution">
    <text evidence="5">The sequence shown here is derived from an EMBL/GenBank/DDBJ whole genome shotgun (WGS) entry which is preliminary data.</text>
</comment>
<dbReference type="Pfam" id="PF13290">
    <property type="entry name" value="CHB_HEX_C_1"/>
    <property type="match status" value="1"/>
</dbReference>
<dbReference type="PANTHER" id="PTHR43118:SF1">
    <property type="entry name" value="RHAMNOGALACTURONAN LYASE (EUROFUNG)"/>
    <property type="match status" value="1"/>
</dbReference>
<proteinExistence type="predicted"/>
<dbReference type="PANTHER" id="PTHR43118">
    <property type="entry name" value="RHAMNOGALACTURONAN LYASE (EUROFUNG)"/>
    <property type="match status" value="1"/>
</dbReference>
<evidence type="ECO:0000259" key="3">
    <source>
        <dbReference type="Pfam" id="PF18370"/>
    </source>
</evidence>
<organism evidence="5 6">
    <name type="scientific">Bacteroides nordii</name>
    <dbReference type="NCBI Taxonomy" id="291645"/>
    <lineage>
        <taxon>Bacteria</taxon>
        <taxon>Pseudomonadati</taxon>
        <taxon>Bacteroidota</taxon>
        <taxon>Bacteroidia</taxon>
        <taxon>Bacteroidales</taxon>
        <taxon>Bacteroidaceae</taxon>
        <taxon>Bacteroides</taxon>
    </lineage>
</organism>
<gene>
    <name evidence="5" type="ORF">DW888_06980</name>
</gene>
<feature type="domain" description="Rhamnogalacturonan I lyase beta-sheet" evidence="3">
    <location>
        <begin position="500"/>
        <end position="575"/>
    </location>
</feature>
<evidence type="ECO:0000313" key="6">
    <source>
        <dbReference type="Proteomes" id="UP000284379"/>
    </source>
</evidence>
<protein>
    <submittedName>
        <fullName evidence="5">T9SS C-terminal target domain-containing protein</fullName>
    </submittedName>
</protein>
<dbReference type="InterPro" id="IPR013783">
    <property type="entry name" value="Ig-like_fold"/>
</dbReference>
<evidence type="ECO:0000259" key="2">
    <source>
        <dbReference type="Pfam" id="PF13290"/>
    </source>
</evidence>
<feature type="domain" description="Rhamnogalacturonan lyase family 11 C-terminal" evidence="4">
    <location>
        <begin position="585"/>
        <end position="1094"/>
    </location>
</feature>
<dbReference type="CDD" id="cd10318">
    <property type="entry name" value="RGL11"/>
    <property type="match status" value="1"/>
</dbReference>
<dbReference type="Proteomes" id="UP000284379">
    <property type="component" value="Unassembled WGS sequence"/>
</dbReference>
<dbReference type="Pfam" id="PF21348">
    <property type="entry name" value="RGL11_C"/>
    <property type="match status" value="1"/>
</dbReference>
<dbReference type="RefSeq" id="WP_122201164.1">
    <property type="nucleotide sequence ID" value="NZ_CABJFV010000004.1"/>
</dbReference>
<feature type="chain" id="PRO_5019014922" evidence="1">
    <location>
        <begin position="23"/>
        <end position="1191"/>
    </location>
</feature>
<feature type="domain" description="GH29D-like beta-sandwich" evidence="2">
    <location>
        <begin position="422"/>
        <end position="480"/>
    </location>
</feature>
<accession>A0A413VRY3</accession>
<name>A0A413VRY3_9BACE</name>
<dbReference type="AlphaFoldDB" id="A0A413VRY3"/>
<keyword evidence="1" id="KW-0732">Signal</keyword>
<evidence type="ECO:0000256" key="1">
    <source>
        <dbReference type="SAM" id="SignalP"/>
    </source>
</evidence>
<evidence type="ECO:0000259" key="4">
    <source>
        <dbReference type="Pfam" id="PF21348"/>
    </source>
</evidence>
<dbReference type="InterPro" id="IPR028994">
    <property type="entry name" value="Integrin_alpha_N"/>
</dbReference>
<dbReference type="Gene3D" id="2.60.40.10">
    <property type="entry name" value="Immunoglobulins"/>
    <property type="match status" value="1"/>
</dbReference>
<dbReference type="InterPro" id="IPR059177">
    <property type="entry name" value="GH29D-like_dom"/>
</dbReference>
<dbReference type="NCBIfam" id="TIGR04183">
    <property type="entry name" value="Por_Secre_tail"/>
    <property type="match status" value="1"/>
</dbReference>
<evidence type="ECO:0000313" key="5">
    <source>
        <dbReference type="EMBL" id="RHB36375.1"/>
    </source>
</evidence>
<dbReference type="EMBL" id="QSGO01000004">
    <property type="protein sequence ID" value="RHB36375.1"/>
    <property type="molecule type" value="Genomic_DNA"/>
</dbReference>
<dbReference type="InterPro" id="IPR049366">
    <property type="entry name" value="RGL11_C"/>
</dbReference>
<feature type="signal peptide" evidence="1">
    <location>
        <begin position="1"/>
        <end position="22"/>
    </location>
</feature>
<dbReference type="InterPro" id="IPR041624">
    <property type="entry name" value="RGI_lyase"/>
</dbReference>
<dbReference type="InterPro" id="IPR026444">
    <property type="entry name" value="Secre_tail"/>
</dbReference>
<reference evidence="5 6" key="1">
    <citation type="submission" date="2018-08" db="EMBL/GenBank/DDBJ databases">
        <title>A genome reference for cultivated species of the human gut microbiota.</title>
        <authorList>
            <person name="Zou Y."/>
            <person name="Xue W."/>
            <person name="Luo G."/>
        </authorList>
    </citation>
    <scope>NUCLEOTIDE SEQUENCE [LARGE SCALE GENOMIC DNA]</scope>
    <source>
        <strain evidence="5 6">AM40-30BH</strain>
    </source>
</reference>
<dbReference type="SUPFAM" id="SSF69318">
    <property type="entry name" value="Integrin alpha N-terminal domain"/>
    <property type="match status" value="1"/>
</dbReference>
<dbReference type="Pfam" id="PF18370">
    <property type="entry name" value="RGI_lyase"/>
    <property type="match status" value="1"/>
</dbReference>
<sequence>MKNYWRLFLSLLFLCSALSLQAAVKSFTESFVLYTNSEGLTAAYNEGWCLDGKGSGTFAYYSSRSATFPDALTDGTVTMESDWLDVKGANNNKGAVFTVTGISGLKLAFQSGSAATRYVRAVISGNSGTNITLLGGSDANEAGVLETSDLIPAEQYTITVTSWAEETCTSGADSRLYYVAFIANSQNLPNAAYVYDSQYSNYSITKDPVYLTLVKSFTVTTIDANNYNSIPGTYYKERLKEYDLVVASESVASTNKFGIALSNLVGKVPMLNLKAFYYGSASWNWASAINPTAGSTGWNQIIVSDAFKTHSLFKGINFDGTITLFDGTAKTSNNVQSYTSPKEIIASDEVLATNASNGYNAIHEHKQSNGKNGYILIPLSYAAIETLTPDAKTLITNAASYLAATKSEYTVPAQVENPVISYDTDNNVTISCPTHGATIYYSKDGSALSSSASVYTEGFSLSTTTTLKAIAVKEGMLPSEEVSEYIVIARECGPQVLDPERLNRGAIATYTNDGMLVNWRWLATDPDDIAFNIYRDGTKLNTLPLSSRTNYLDAEGSVNSNYTVEALSAGKVVETAVALVLEKGYLNIPLDRPQGGTVQGSSYTYTPGDASVGDVDGDGEYEIILKWDPTNQCDNGQNGSQNYTGNVYLDCYKLNGTKLWRIDLGVNIRAGAHYTQFMVYDLDGDGKAEVACKTAPGTIDGQGNHVIMGSDDPTADYRGTYGGKKGVIKTGPEYLTVFEGSTGKELSTVAYEPSRNIISDSAWGDSYGNRSERYLACVAYLDGKKPSLVMCRGYYTAAYLCAWDFDGKELKKKWMHASTAKGQGAYGEGAHSLAVGDVDGDGCDEIVYGACCIDHDGSLLYRTGLGHGDALHLGDFIPDRDGLEVFMVHEEKSAAYGFEMRDACTGEILSGRKMGADIGRGLCADIDSLSRGAEYWSLAKFNVTADGKYNNITFDCNGDSISTRRPPVNFRTYWTGNLSEELQEKGIISQWVNKTSNCSTLTDFVSTYGCGVNLIKDTPSLQADIFGDWREECIYYDEATKSNLMIFSTPFTSPYRVPCLMHDHIYRMSICWQNVAYNQPPHLGYYLRDYVKNQQSNPTGILQPSITEEQSNIEIPFTLISEGIVIRYTDMNNTSCNIRVYSQDGLCVYHATNKFQGNGEIKLEGLEELKKGVYLLSVVADGVRTVRKIIR</sequence>